<dbReference type="InterPro" id="IPR058240">
    <property type="entry name" value="rSAM_sf"/>
</dbReference>
<keyword evidence="9" id="KW-1185">Reference proteome</keyword>
<dbReference type="CDD" id="cd21109">
    <property type="entry name" value="SPASM"/>
    <property type="match status" value="1"/>
</dbReference>
<dbReference type="GO" id="GO:0051536">
    <property type="term" value="F:iron-sulfur cluster binding"/>
    <property type="evidence" value="ECO:0007669"/>
    <property type="project" value="UniProtKB-KW"/>
</dbReference>
<dbReference type="InterPro" id="IPR034391">
    <property type="entry name" value="AdoMet-like_SPASM_containing"/>
</dbReference>
<dbReference type="GO" id="GO:0046872">
    <property type="term" value="F:metal ion binding"/>
    <property type="evidence" value="ECO:0007669"/>
    <property type="project" value="UniProtKB-KW"/>
</dbReference>
<comment type="caution">
    <text evidence="8">The sequence shown here is derived from an EMBL/GenBank/DDBJ whole genome shotgun (WGS) entry which is preliminary data.</text>
</comment>
<dbReference type="Proteomes" id="UP000308901">
    <property type="component" value="Unassembled WGS sequence"/>
</dbReference>
<evidence type="ECO:0000313" key="8">
    <source>
        <dbReference type="EMBL" id="TLP38531.1"/>
    </source>
</evidence>
<evidence type="ECO:0000313" key="9">
    <source>
        <dbReference type="Proteomes" id="UP000308901"/>
    </source>
</evidence>
<evidence type="ECO:0000256" key="4">
    <source>
        <dbReference type="ARBA" id="ARBA00022723"/>
    </source>
</evidence>
<dbReference type="Pfam" id="PF13186">
    <property type="entry name" value="SPASM"/>
    <property type="match status" value="1"/>
</dbReference>
<dbReference type="SFLD" id="SFLDS00029">
    <property type="entry name" value="Radical_SAM"/>
    <property type="match status" value="1"/>
</dbReference>
<keyword evidence="4" id="KW-0479">Metal-binding</keyword>
<keyword evidence="2" id="KW-0004">4Fe-4S</keyword>
<dbReference type="PANTHER" id="PTHR11228">
    <property type="entry name" value="RADICAL SAM DOMAIN PROTEIN"/>
    <property type="match status" value="1"/>
</dbReference>
<dbReference type="PANTHER" id="PTHR11228:SF34">
    <property type="entry name" value="TUNGSTEN-CONTAINING ALDEHYDE FERREDOXIN OXIDOREDUCTASE COFACTOR MODIFYING PROTEIN"/>
    <property type="match status" value="1"/>
</dbReference>
<dbReference type="Gene3D" id="3.20.20.70">
    <property type="entry name" value="Aldolase class I"/>
    <property type="match status" value="1"/>
</dbReference>
<name>A0A5R8Y107_9BACT</name>
<dbReference type="OrthoDB" id="5356842at2"/>
<evidence type="ECO:0000259" key="7">
    <source>
        <dbReference type="PROSITE" id="PS51918"/>
    </source>
</evidence>
<dbReference type="AlphaFoldDB" id="A0A5R8Y107"/>
<keyword evidence="6" id="KW-0411">Iron-sulfur</keyword>
<keyword evidence="5" id="KW-0408">Iron</keyword>
<dbReference type="SFLD" id="SFLDG01067">
    <property type="entry name" value="SPASM/twitch_domain_containing"/>
    <property type="match status" value="1"/>
</dbReference>
<dbReference type="CDD" id="cd01335">
    <property type="entry name" value="Radical_SAM"/>
    <property type="match status" value="1"/>
</dbReference>
<dbReference type="RefSeq" id="WP_138152526.1">
    <property type="nucleotide sequence ID" value="NZ_VANU01000003.1"/>
</dbReference>
<dbReference type="InterPro" id="IPR050377">
    <property type="entry name" value="Radical_SAM_PqqE_MftC-like"/>
</dbReference>
<reference evidence="8 9" key="1">
    <citation type="submission" date="2019-05" db="EMBL/GenBank/DDBJ databases">
        <title>Arcobacter sp. nov., isolated from sea sediment.</title>
        <authorList>
            <person name="Kim W."/>
        </authorList>
    </citation>
    <scope>NUCLEOTIDE SEQUENCE [LARGE SCALE GENOMIC DNA]</scope>
    <source>
        <strain evidence="8 9">CAU 1517</strain>
    </source>
</reference>
<dbReference type="PROSITE" id="PS51918">
    <property type="entry name" value="RADICAL_SAM"/>
    <property type="match status" value="1"/>
</dbReference>
<organism evidence="8 9">
    <name type="scientific">Arcobacter arenosus</name>
    <dbReference type="NCBI Taxonomy" id="2576037"/>
    <lineage>
        <taxon>Bacteria</taxon>
        <taxon>Pseudomonadati</taxon>
        <taxon>Campylobacterota</taxon>
        <taxon>Epsilonproteobacteria</taxon>
        <taxon>Campylobacterales</taxon>
        <taxon>Arcobacteraceae</taxon>
        <taxon>Arcobacter</taxon>
    </lineage>
</organism>
<dbReference type="InterPro" id="IPR013785">
    <property type="entry name" value="Aldolase_TIM"/>
</dbReference>
<protein>
    <submittedName>
        <fullName evidence="8">Radical SAM protein</fullName>
    </submittedName>
</protein>
<dbReference type="Pfam" id="PF04055">
    <property type="entry name" value="Radical_SAM"/>
    <property type="match status" value="1"/>
</dbReference>
<evidence type="ECO:0000256" key="1">
    <source>
        <dbReference type="ARBA" id="ARBA00001966"/>
    </source>
</evidence>
<dbReference type="InterPro" id="IPR023885">
    <property type="entry name" value="4Fe4S-binding_SPASM_dom"/>
</dbReference>
<accession>A0A5R8Y107</accession>
<keyword evidence="3" id="KW-0949">S-adenosyl-L-methionine</keyword>
<dbReference type="GO" id="GO:0003824">
    <property type="term" value="F:catalytic activity"/>
    <property type="evidence" value="ECO:0007669"/>
    <property type="project" value="InterPro"/>
</dbReference>
<evidence type="ECO:0000256" key="3">
    <source>
        <dbReference type="ARBA" id="ARBA00022691"/>
    </source>
</evidence>
<sequence>MRYLKDEYIPKSLVIDITTACSAKCHFCAREMMNGSRKNSFMEFSLFKSILDDAKKLGVKDISLYQTGEATLHPELDSLVKYGKDNGFIITLSTNGSDVDKYIETLLMVDYVRFSIDGWDKKSFELFRYPLKYEKIKRNLKLLRDAKNNSNSKMEIGINNIFSVKSDFNLFLENWAELIDYLEVSPLYPSSYFNGIEFIPSYDERLKEHYFNFEYISNEKKWCHFPFYTPVISYDGKMSLCCQDFSSEFNLSNVTDGLYKVFNSPQINKIRKEFIDMTYETCNKCHRFLRLKEEDKSFIKSQITTAISNNDIAKKIKIDIKV</sequence>
<proteinExistence type="predicted"/>
<dbReference type="SUPFAM" id="SSF102114">
    <property type="entry name" value="Radical SAM enzymes"/>
    <property type="match status" value="1"/>
</dbReference>
<evidence type="ECO:0000256" key="5">
    <source>
        <dbReference type="ARBA" id="ARBA00023004"/>
    </source>
</evidence>
<dbReference type="InterPro" id="IPR007197">
    <property type="entry name" value="rSAM"/>
</dbReference>
<evidence type="ECO:0000256" key="6">
    <source>
        <dbReference type="ARBA" id="ARBA00023014"/>
    </source>
</evidence>
<comment type="cofactor">
    <cofactor evidence="1">
        <name>[4Fe-4S] cluster</name>
        <dbReference type="ChEBI" id="CHEBI:49883"/>
    </cofactor>
</comment>
<feature type="domain" description="Radical SAM core" evidence="7">
    <location>
        <begin position="7"/>
        <end position="226"/>
    </location>
</feature>
<gene>
    <name evidence="8" type="ORF">FDK22_08710</name>
</gene>
<dbReference type="SFLD" id="SFLDG01387">
    <property type="entry name" value="BtrN-like_SPASM_domain_contain"/>
    <property type="match status" value="1"/>
</dbReference>
<dbReference type="EMBL" id="VANU01000003">
    <property type="protein sequence ID" value="TLP38531.1"/>
    <property type="molecule type" value="Genomic_DNA"/>
</dbReference>
<evidence type="ECO:0000256" key="2">
    <source>
        <dbReference type="ARBA" id="ARBA00022485"/>
    </source>
</evidence>